<accession>W0F0A9</accession>
<evidence type="ECO:0000313" key="4">
    <source>
        <dbReference type="Proteomes" id="UP000003586"/>
    </source>
</evidence>
<dbReference type="OrthoDB" id="9801263at2"/>
<dbReference type="STRING" id="929713.NIASO_17595"/>
<name>W0F0A9_9BACT</name>
<dbReference type="InterPro" id="IPR041527">
    <property type="entry name" value="YhcG_N"/>
</dbReference>
<dbReference type="Proteomes" id="UP000003586">
    <property type="component" value="Chromosome"/>
</dbReference>
<dbReference type="RefSeq" id="WP_008587696.1">
    <property type="nucleotide sequence ID" value="NZ_CP007035.1"/>
</dbReference>
<sequence>MTDFQQLIASIQQAHQHLQAQAVRAVNQALTVRNWLIGYYIVEFEQSGKERARYGQQLIPEIAKEIKINGLSITNLKIFRQFYLVYPQIGQTVSDQWNFLLNADNQQITIGQTVSDQLLSQSHPVIRNNYSVDATQLAAPTEKLISRLSFSHLTELIKIEDSHKRRFYEIECMKGTWSVRELKRQISSLYFERSGLSGEPGKLSQLVQQKVKPETPIDIIKNIYAFEFLDINIKPIVEESDLETALLDNLQQFIIELGNGFCLETRQKRILIGETYYFIDLVFYHRMLKCHVLIELKIGGFEHGDIGQLNTYLNYFKEEVSEPQDNPPIGILLVAEKDHALVKYATAGMDENLFVQKYLIRMPHKEQLEAYIKQELQKLQ</sequence>
<feature type="domain" description="YhcG N-terminal" evidence="2">
    <location>
        <begin position="142"/>
        <end position="193"/>
    </location>
</feature>
<dbReference type="PANTHER" id="PTHR30547:SF5">
    <property type="entry name" value="NUCLEASE YHCG-RELATED"/>
    <property type="match status" value="1"/>
</dbReference>
<dbReference type="eggNOG" id="COG4804">
    <property type="taxonomic scope" value="Bacteria"/>
</dbReference>
<keyword evidence="4" id="KW-1185">Reference proteome</keyword>
<protein>
    <recommendedName>
        <fullName evidence="5">Cytoplasmic protein</fullName>
    </recommendedName>
</protein>
<dbReference type="Pfam" id="PF06250">
    <property type="entry name" value="YhcG_C"/>
    <property type="match status" value="1"/>
</dbReference>
<dbReference type="HOGENOM" id="CLU_046640_1_1_10"/>
<dbReference type="EMBL" id="CP007035">
    <property type="protein sequence ID" value="AHF16490.1"/>
    <property type="molecule type" value="Genomic_DNA"/>
</dbReference>
<dbReference type="PANTHER" id="PTHR30547">
    <property type="entry name" value="UNCHARACTERIZED PROTEIN YHCG-RELATED"/>
    <property type="match status" value="1"/>
</dbReference>
<evidence type="ECO:0000313" key="3">
    <source>
        <dbReference type="EMBL" id="AHF16490.1"/>
    </source>
</evidence>
<evidence type="ECO:0008006" key="5">
    <source>
        <dbReference type="Google" id="ProtNLM"/>
    </source>
</evidence>
<dbReference type="KEGG" id="nso:NIASO_17595"/>
<reference evidence="3 4" key="1">
    <citation type="submission" date="2013-12" db="EMBL/GenBank/DDBJ databases">
        <authorList>
            <consortium name="DOE Joint Genome Institute"/>
            <person name="Eisen J."/>
            <person name="Huntemann M."/>
            <person name="Han J."/>
            <person name="Chen A."/>
            <person name="Kyrpides N."/>
            <person name="Mavromatis K."/>
            <person name="Markowitz V."/>
            <person name="Palaniappan K."/>
            <person name="Ivanova N."/>
            <person name="Schaumberg A."/>
            <person name="Pati A."/>
            <person name="Liolios K."/>
            <person name="Nordberg H.P."/>
            <person name="Cantor M.N."/>
            <person name="Hua S.X."/>
            <person name="Woyke T."/>
        </authorList>
    </citation>
    <scope>NUCLEOTIDE SEQUENCE [LARGE SCALE GENOMIC DNA]</scope>
    <source>
        <strain evidence="4">DSM 19437</strain>
    </source>
</reference>
<dbReference type="Gene3D" id="3.40.1350.10">
    <property type="match status" value="1"/>
</dbReference>
<dbReference type="InterPro" id="IPR011856">
    <property type="entry name" value="tRNA_endonuc-like_dom_sf"/>
</dbReference>
<proteinExistence type="predicted"/>
<dbReference type="AlphaFoldDB" id="W0F0A9"/>
<feature type="domain" description="YhcG N-terminal" evidence="2">
    <location>
        <begin position="11"/>
        <end position="96"/>
    </location>
</feature>
<dbReference type="Pfam" id="PF17761">
    <property type="entry name" value="DUF1016_N"/>
    <property type="match status" value="2"/>
</dbReference>
<dbReference type="InterPro" id="IPR009362">
    <property type="entry name" value="YhcG_C"/>
</dbReference>
<feature type="domain" description="YhcG PDDEXK nuclease" evidence="1">
    <location>
        <begin position="218"/>
        <end position="368"/>
    </location>
</feature>
<gene>
    <name evidence="3" type="ORF">NIASO_17595</name>
</gene>
<evidence type="ECO:0000259" key="1">
    <source>
        <dbReference type="Pfam" id="PF06250"/>
    </source>
</evidence>
<dbReference type="GO" id="GO:0003676">
    <property type="term" value="F:nucleic acid binding"/>
    <property type="evidence" value="ECO:0007669"/>
    <property type="project" value="InterPro"/>
</dbReference>
<organism evidence="3 4">
    <name type="scientific">Niabella soli DSM 19437</name>
    <dbReference type="NCBI Taxonomy" id="929713"/>
    <lineage>
        <taxon>Bacteria</taxon>
        <taxon>Pseudomonadati</taxon>
        <taxon>Bacteroidota</taxon>
        <taxon>Chitinophagia</taxon>
        <taxon>Chitinophagales</taxon>
        <taxon>Chitinophagaceae</taxon>
        <taxon>Niabella</taxon>
    </lineage>
</organism>
<evidence type="ECO:0000259" key="2">
    <source>
        <dbReference type="Pfam" id="PF17761"/>
    </source>
</evidence>
<dbReference type="InterPro" id="IPR053148">
    <property type="entry name" value="PD-DEXK-like_domain"/>
</dbReference>